<name>A0A7R6STV5_9GAMM</name>
<protein>
    <submittedName>
        <fullName evidence="6">Universal stress protein</fullName>
    </submittedName>
</protein>
<organism evidence="6 7">
    <name type="scientific">Amphritea japonica ATCC BAA-1530</name>
    <dbReference type="NCBI Taxonomy" id="1278309"/>
    <lineage>
        <taxon>Bacteria</taxon>
        <taxon>Pseudomonadati</taxon>
        <taxon>Pseudomonadota</taxon>
        <taxon>Gammaproteobacteria</taxon>
        <taxon>Oceanospirillales</taxon>
        <taxon>Oceanospirillaceae</taxon>
        <taxon>Amphritea</taxon>
    </lineage>
</organism>
<comment type="similarity">
    <text evidence="2">Belongs to the universal stress protein A family.</text>
</comment>
<dbReference type="PANTHER" id="PTHR47892">
    <property type="entry name" value="UNIVERSAL STRESS PROTEIN E"/>
    <property type="match status" value="1"/>
</dbReference>
<accession>A0A7R6STV5</accession>
<evidence type="ECO:0000256" key="1">
    <source>
        <dbReference type="ARBA" id="ARBA00004496"/>
    </source>
</evidence>
<dbReference type="SUPFAM" id="SSF52402">
    <property type="entry name" value="Adenine nucleotide alpha hydrolases-like"/>
    <property type="match status" value="2"/>
</dbReference>
<reference evidence="6 7" key="1">
    <citation type="journal article" date="2008" name="Int. J. Syst. Evol. Microbiol.">
        <title>Amphritea japonica sp. nov. and Amphritea balenae sp. nov., isolated from the sediment adjacent to sperm whale carcasses off Kagoshima, Japan.</title>
        <authorList>
            <person name="Miyazaki M."/>
            <person name="Nogi Y."/>
            <person name="Fujiwara Y."/>
            <person name="Kawato M."/>
            <person name="Nagahama T."/>
            <person name="Kubokawa K."/>
            <person name="Horikoshi K."/>
        </authorList>
    </citation>
    <scope>NUCLEOTIDE SEQUENCE [LARGE SCALE GENOMIC DNA]</scope>
    <source>
        <strain evidence="6 7">ATCC BAA-1530</strain>
    </source>
</reference>
<dbReference type="Gene3D" id="3.40.50.12370">
    <property type="match status" value="1"/>
</dbReference>
<evidence type="ECO:0000256" key="4">
    <source>
        <dbReference type="ARBA" id="ARBA00037131"/>
    </source>
</evidence>
<keyword evidence="7" id="KW-1185">Reference proteome</keyword>
<dbReference type="PANTHER" id="PTHR47892:SF1">
    <property type="entry name" value="UNIVERSAL STRESS PROTEIN E"/>
    <property type="match status" value="1"/>
</dbReference>
<dbReference type="EMBL" id="AP014545">
    <property type="protein sequence ID" value="BBB27105.1"/>
    <property type="molecule type" value="Genomic_DNA"/>
</dbReference>
<dbReference type="Pfam" id="PF00582">
    <property type="entry name" value="Usp"/>
    <property type="match status" value="1"/>
</dbReference>
<dbReference type="InterPro" id="IPR006016">
    <property type="entry name" value="UspA"/>
</dbReference>
<dbReference type="AlphaFoldDB" id="A0A7R6STV5"/>
<comment type="subcellular location">
    <subcellularLocation>
        <location evidence="1">Cytoplasm</location>
    </subcellularLocation>
</comment>
<comment type="function">
    <text evidence="4">Required for resistance to DNA-damaging agents.</text>
</comment>
<dbReference type="Proteomes" id="UP000595663">
    <property type="component" value="Chromosome"/>
</dbReference>
<evidence type="ECO:0000313" key="6">
    <source>
        <dbReference type="EMBL" id="BBB27105.1"/>
    </source>
</evidence>
<proteinExistence type="inferred from homology"/>
<keyword evidence="3" id="KW-0963">Cytoplasm</keyword>
<evidence type="ECO:0000256" key="2">
    <source>
        <dbReference type="ARBA" id="ARBA00008791"/>
    </source>
</evidence>
<dbReference type="RefSeq" id="WP_019620087.1">
    <property type="nucleotide sequence ID" value="NZ_AP014545.1"/>
</dbReference>
<evidence type="ECO:0000259" key="5">
    <source>
        <dbReference type="Pfam" id="PF00582"/>
    </source>
</evidence>
<feature type="domain" description="UspA" evidence="5">
    <location>
        <begin position="162"/>
        <end position="270"/>
    </location>
</feature>
<gene>
    <name evidence="6" type="ORF">AMJAP_2516</name>
</gene>
<evidence type="ECO:0000256" key="3">
    <source>
        <dbReference type="ARBA" id="ARBA00022490"/>
    </source>
</evidence>
<sequence length="278" mass="30687">MPFNEQILVVINPEKDEQVALDRAIRISESLGACITVLVRKKHAIPKLMETLDQKLNTAVKKGIAVSVVISNERNWLGALTCTLREKNFGLVIKELHAPSLSDHVFLPDDWKLMRNTNQPVLLVRAGNIMDQQPVLLCVNAAASDAEHLLLNERILKEGRFIAEAVNAPMHLVSAFPSQMQDGDKSLQVPALQEAQYRAGCRRLLGEMELPESQIHVDQGPAELLIPQVVEEIGAHLVVIGTVARLGLQGFLLGNTAEQVLHRLRTDVLVDVLVLPQS</sequence>
<dbReference type="OrthoDB" id="239260at2"/>
<dbReference type="GO" id="GO:0005737">
    <property type="term" value="C:cytoplasm"/>
    <property type="evidence" value="ECO:0007669"/>
    <property type="project" value="UniProtKB-SubCell"/>
</dbReference>
<evidence type="ECO:0000313" key="7">
    <source>
        <dbReference type="Proteomes" id="UP000595663"/>
    </source>
</evidence>
<dbReference type="KEGG" id="ajp:AMJAP_2516"/>